<protein>
    <submittedName>
        <fullName evidence="7">GRASP65 homolog protein 1</fullName>
    </submittedName>
</protein>
<evidence type="ECO:0000256" key="5">
    <source>
        <dbReference type="SAM" id="MobiDB-lite"/>
    </source>
</evidence>
<feature type="domain" description="PDZ GRASP-type" evidence="6">
    <location>
        <begin position="187"/>
        <end position="300"/>
    </location>
</feature>
<organism evidence="7 8">
    <name type="scientific">[Candida] anglica</name>
    <dbReference type="NCBI Taxonomy" id="148631"/>
    <lineage>
        <taxon>Eukaryota</taxon>
        <taxon>Fungi</taxon>
        <taxon>Dikarya</taxon>
        <taxon>Ascomycota</taxon>
        <taxon>Saccharomycotina</taxon>
        <taxon>Pichiomycetes</taxon>
        <taxon>Debaryomycetaceae</taxon>
        <taxon>Kurtzmaniella</taxon>
    </lineage>
</organism>
<reference evidence="7 8" key="1">
    <citation type="submission" date="2024-01" db="EMBL/GenBank/DDBJ databases">
        <authorList>
            <consortium name="Genoscope - CEA"/>
            <person name="William W."/>
        </authorList>
    </citation>
    <scope>NUCLEOTIDE SEQUENCE [LARGE SCALE GENOMIC DNA]</scope>
    <source>
        <strain evidence="7 8">29B2s-10</strain>
    </source>
</reference>
<name>A0ABP0EII5_9ASCO</name>
<proteinExistence type="predicted"/>
<dbReference type="Pfam" id="PF04495">
    <property type="entry name" value="GRASP55_65"/>
    <property type="match status" value="1"/>
</dbReference>
<dbReference type="InterPro" id="IPR036034">
    <property type="entry name" value="PDZ_sf"/>
</dbReference>
<dbReference type="PANTHER" id="PTHR12893:SF0">
    <property type="entry name" value="GRASP65"/>
    <property type="match status" value="1"/>
</dbReference>
<feature type="region of interest" description="Disordered" evidence="5">
    <location>
        <begin position="327"/>
        <end position="346"/>
    </location>
</feature>
<dbReference type="Proteomes" id="UP001497600">
    <property type="component" value="Chromosome G"/>
</dbReference>
<keyword evidence="4" id="KW-0472">Membrane</keyword>
<evidence type="ECO:0000256" key="4">
    <source>
        <dbReference type="ARBA" id="ARBA00023136"/>
    </source>
</evidence>
<evidence type="ECO:0000313" key="7">
    <source>
        <dbReference type="EMBL" id="CAK7919152.1"/>
    </source>
</evidence>
<evidence type="ECO:0000256" key="1">
    <source>
        <dbReference type="ARBA" id="ARBA00004394"/>
    </source>
</evidence>
<dbReference type="Gene3D" id="2.30.42.10">
    <property type="match status" value="2"/>
</dbReference>
<dbReference type="EMBL" id="OZ004259">
    <property type="protein sequence ID" value="CAK7919152.1"/>
    <property type="molecule type" value="Genomic_DNA"/>
</dbReference>
<gene>
    <name evidence="7" type="primary">GRH1</name>
    <name evidence="7" type="ORF">CAAN4_G16534</name>
</gene>
<feature type="region of interest" description="Disordered" evidence="5">
    <location>
        <begin position="352"/>
        <end position="416"/>
    </location>
</feature>
<evidence type="ECO:0000256" key="3">
    <source>
        <dbReference type="ARBA" id="ARBA00023034"/>
    </source>
</evidence>
<dbReference type="InterPro" id="IPR024958">
    <property type="entry name" value="GRASP_PDZ"/>
</dbReference>
<dbReference type="PANTHER" id="PTHR12893">
    <property type="entry name" value="GOLGI REASSEMBLY STACKING PROTEIN GRASP"/>
    <property type="match status" value="1"/>
</dbReference>
<evidence type="ECO:0000259" key="6">
    <source>
        <dbReference type="PROSITE" id="PS51865"/>
    </source>
</evidence>
<accession>A0ABP0EII5</accession>
<evidence type="ECO:0000256" key="2">
    <source>
        <dbReference type="ARBA" id="ARBA00022737"/>
    </source>
</evidence>
<evidence type="ECO:0000313" key="8">
    <source>
        <dbReference type="Proteomes" id="UP001497600"/>
    </source>
</evidence>
<keyword evidence="2" id="KW-0677">Repeat</keyword>
<keyword evidence="3" id="KW-0333">Golgi apparatus</keyword>
<sequence>MFSFAKKLVDKFDGGSASGDSDDSYFKSTIKINNNGYGLRVLNIVPHSIAHEKGIESWFDYIVRINGHDLPMMNPTLSQYAYNINEDGSVNYGGAATREQVGEINFQLLYQELSTIATNPNGSHEVVFDVWNAKGGVIRQVVFPLTGPTETADANTAEVPGVHDLFKDTFAQLGLTVQSQHVTTANYVWRILTTHAGSPAFQAQLVPYSDYIIGCDSAFSDAPGHQGLLGAGGESLLSGVVQNYYNHHFSSTGEDCVPITLYVYNHDYDVLRPVTVNLSRAWGNGQQRGILGCDVGYGLLHRLPEVVGKFAESGLADDVLFESEGTYSYQNPSETQPSHISPSVPASTFIPQNTIPAPPRAGLAKKKKHPTAAQTAIPGLNDYMNEELAKSKELDTQGGSKTAVDASLPPPPPKSS</sequence>
<comment type="subcellular location">
    <subcellularLocation>
        <location evidence="1">Golgi apparatus membrane</location>
    </subcellularLocation>
</comment>
<keyword evidence="8" id="KW-1185">Reference proteome</keyword>
<dbReference type="InterPro" id="IPR007583">
    <property type="entry name" value="GRASP55_65"/>
</dbReference>
<dbReference type="PROSITE" id="PS51865">
    <property type="entry name" value="PDZ_GRASP"/>
    <property type="match status" value="1"/>
</dbReference>